<dbReference type="Proteomes" id="UP000830343">
    <property type="component" value="Plasmid pMA2609B"/>
</dbReference>
<dbReference type="SMART" id="SM00419">
    <property type="entry name" value="HTH_CRP"/>
    <property type="match status" value="1"/>
</dbReference>
<dbReference type="InterPro" id="IPR036388">
    <property type="entry name" value="WH-like_DNA-bd_sf"/>
</dbReference>
<dbReference type="Pfam" id="PF05732">
    <property type="entry name" value="RepL"/>
    <property type="match status" value="1"/>
</dbReference>
<dbReference type="InterPro" id="IPR036390">
    <property type="entry name" value="WH_DNA-bd_sf"/>
</dbReference>
<proteinExistence type="predicted"/>
<dbReference type="EMBL" id="CP094350">
    <property type="protein sequence ID" value="UOB21651.1"/>
    <property type="molecule type" value="Genomic_DNA"/>
</dbReference>
<reference evidence="2" key="1">
    <citation type="submission" date="2022-03" db="EMBL/GenBank/DDBJ databases">
        <authorList>
            <person name="Vrbovska V."/>
            <person name="Kovarovic V."/>
            <person name="Botka T."/>
            <person name="Pantucek R."/>
        </authorList>
    </citation>
    <scope>NUCLEOTIDE SEQUENCE</scope>
    <source>
        <strain evidence="2">CCM 2609</strain>
        <plasmid evidence="2">pMA2609B</plasmid>
    </source>
</reference>
<name>A0ABY3ZXK6_9STAP</name>
<dbReference type="Gene3D" id="1.10.10.10">
    <property type="entry name" value="Winged helix-like DNA-binding domain superfamily/Winged helix DNA-binding domain"/>
    <property type="match status" value="1"/>
</dbReference>
<evidence type="ECO:0000313" key="3">
    <source>
        <dbReference type="Proteomes" id="UP000830343"/>
    </source>
</evidence>
<sequence length="155" mass="17887">MKERSGTVYKGKEQWLNQATGELIEVDKIYRKQTQGNFVKAYIKGLMMMLDVVGGSKLKVVNYLLDKISLADNKIIATQREIAEEIGVSTKTVTETLKILAEGNIIKRRTGVIMLNPEILLRGDDNKHRYLLMEFEQFDREDEKDHALNEYESFE</sequence>
<dbReference type="SUPFAM" id="SSF46785">
    <property type="entry name" value="Winged helix' DNA-binding domain"/>
    <property type="match status" value="1"/>
</dbReference>
<dbReference type="RefSeq" id="WP_243367408.1">
    <property type="nucleotide sequence ID" value="NZ_CP094350.1"/>
</dbReference>
<organism evidence="2 3">
    <name type="scientific">Macrococcus armenti</name>
    <dbReference type="NCBI Taxonomy" id="2875764"/>
    <lineage>
        <taxon>Bacteria</taxon>
        <taxon>Bacillati</taxon>
        <taxon>Bacillota</taxon>
        <taxon>Bacilli</taxon>
        <taxon>Bacillales</taxon>
        <taxon>Staphylococcaceae</taxon>
        <taxon>Macrococcus</taxon>
    </lineage>
</organism>
<accession>A0ABY3ZXK6</accession>
<feature type="domain" description="HTH crp-type" evidence="1">
    <location>
        <begin position="70"/>
        <end position="117"/>
    </location>
</feature>
<evidence type="ECO:0000313" key="2">
    <source>
        <dbReference type="EMBL" id="UOB21651.1"/>
    </source>
</evidence>
<dbReference type="InterPro" id="IPR012318">
    <property type="entry name" value="HTH_CRP"/>
</dbReference>
<keyword evidence="2" id="KW-0614">Plasmid</keyword>
<keyword evidence="3" id="KW-1185">Reference proteome</keyword>
<dbReference type="InterPro" id="IPR008813">
    <property type="entry name" value="Plasmid_replication_RepL"/>
</dbReference>
<dbReference type="CDD" id="cd00092">
    <property type="entry name" value="HTH_CRP"/>
    <property type="match status" value="1"/>
</dbReference>
<evidence type="ECO:0000259" key="1">
    <source>
        <dbReference type="SMART" id="SM00419"/>
    </source>
</evidence>
<reference evidence="2" key="2">
    <citation type="submission" date="2022-04" db="EMBL/GenBank/DDBJ databases">
        <title>Antimicrobial genetic elements in methicillin-resistant Macrococcus armenti.</title>
        <authorList>
            <person name="Keller J.E."/>
            <person name="Schwendener S."/>
            <person name="Pantucek R."/>
            <person name="Perreten V."/>
        </authorList>
    </citation>
    <scope>NUCLEOTIDE SEQUENCE</scope>
    <source>
        <strain evidence="2">CCM 2609</strain>
        <plasmid evidence="2">pMA2609B</plasmid>
    </source>
</reference>
<protein>
    <submittedName>
        <fullName evidence="2">Replication/maintenance protein RepL</fullName>
    </submittedName>
</protein>
<gene>
    <name evidence="2" type="ORF">MRZ06_11215</name>
</gene>
<geneLocation type="plasmid" evidence="2 3">
    <name>pMA2609B</name>
</geneLocation>